<organism evidence="2 3">
    <name type="scientific">Talaromyces atroroseus</name>
    <dbReference type="NCBI Taxonomy" id="1441469"/>
    <lineage>
        <taxon>Eukaryota</taxon>
        <taxon>Fungi</taxon>
        <taxon>Dikarya</taxon>
        <taxon>Ascomycota</taxon>
        <taxon>Pezizomycotina</taxon>
        <taxon>Eurotiomycetes</taxon>
        <taxon>Eurotiomycetidae</taxon>
        <taxon>Eurotiales</taxon>
        <taxon>Trichocomaceae</taxon>
        <taxon>Talaromyces</taxon>
        <taxon>Talaromyces sect. Trachyspermi</taxon>
    </lineage>
</organism>
<sequence>MTLYVASLFLPYTIDFKATGIRHGQGYFDDPGTPPGEKAKSLAGLHRRTQPNVLSRESENHETIFKPFYALQSASDEPQAPAPTEVHVDSWGSSRKFNQPKSKAVNPPHSSILSRPSIIDGSADWLNDHDPEEPAAPQALLSDADWVVKSAVQGNGGLRNAIDAAVKAGIVHDKVWVGTLGMPVDSLKEGTRKNIAKQLSEEFDSLAVFVGDYEFEGHYFHFCRNVLFPAFHYQMQESPRHKEYDDHSWKQYVTLNEIFADAIAARWRPGDRIWIHDYHLMLLPQMLRDRLPQSEIGFFMHTAFPSSEIFRCLTARGALIKGLLGANLIGLQTAEYVYHFHHTCKRILRLDVSTDGVHLPEQITPVQVFPIGIDLDLMNSQRELPEVKEWVLKIKEKYKGKRLIIARDRLDAAGGIKQKLLSYEKFLKKYPAWRDNVVLVQVASSYSPDFTDLETQITKIAMRINSKYSTLTHQPLVLLKQDISFTQFLALMSVAEIFMITSLRDGMNLSGHDFVVCQDGNSGISQKHGSLILSEFTGSASICSGYDFLVNPWDYVQCADAINRALVMSPEEKKKNWRFLTDRMARHTASIWCDSFLHALHQAYEVQSSQKLHKIPSLSIVAVREKYQRSNTRFIIIEDQAMFPSLQVHEEEMTASDFTGLSMLRTLSSDPKNVVYLTSSRTPKQLESKLGGISSIGFIAENGAFLREPGQAKWQQLLGEGDTLSWRSGVHKVMEYFQERTEGASIEEQHFSLTFRYKDAVDQVFADRQAAELNDQINSSRGSIPIRAVQTDGAVIVESTDVTDATAAELALRRISSLDSIIPDLLFIAGNARNTETLFSWANKIEKEGRVPNVVSVAVDTTQESTAGAMVVDDTASLIAELASLASGSMSFK</sequence>
<dbReference type="SUPFAM" id="SSF56784">
    <property type="entry name" value="HAD-like"/>
    <property type="match status" value="1"/>
</dbReference>
<reference evidence="2 3" key="1">
    <citation type="submission" date="2015-06" db="EMBL/GenBank/DDBJ databases">
        <title>Talaromyces atroroseus IBT 11181 draft genome.</title>
        <authorList>
            <person name="Rasmussen K.B."/>
            <person name="Rasmussen S."/>
            <person name="Petersen B."/>
            <person name="Sicheritz-Ponten T."/>
            <person name="Mortensen U.H."/>
            <person name="Thrane U."/>
        </authorList>
    </citation>
    <scope>NUCLEOTIDE SEQUENCE [LARGE SCALE GENOMIC DNA]</scope>
    <source>
        <strain evidence="2 3">IBT 11181</strain>
    </source>
</reference>
<dbReference type="Pfam" id="PF00982">
    <property type="entry name" value="Glyco_transf_20"/>
    <property type="match status" value="1"/>
</dbReference>
<comment type="caution">
    <text evidence="2">The sequence shown here is derived from an EMBL/GenBank/DDBJ whole genome shotgun (WGS) entry which is preliminary data.</text>
</comment>
<dbReference type="AlphaFoldDB" id="A0A225AC74"/>
<protein>
    <submittedName>
        <fullName evidence="2">Uncharacterized protein</fullName>
    </submittedName>
</protein>
<dbReference type="GO" id="GO:0005992">
    <property type="term" value="P:trehalose biosynthetic process"/>
    <property type="evidence" value="ECO:0007669"/>
    <property type="project" value="InterPro"/>
</dbReference>
<dbReference type="FunFam" id="3.40.50.2000:FF:000036">
    <property type="entry name" value="Alpha,alpha-trehalose-phosphate synthase subunit Tps2"/>
    <property type="match status" value="1"/>
</dbReference>
<dbReference type="InterPro" id="IPR003337">
    <property type="entry name" value="Trehalose_PPase"/>
</dbReference>
<dbReference type="SUPFAM" id="SSF53756">
    <property type="entry name" value="UDP-Glycosyltransferase/glycogen phosphorylase"/>
    <property type="match status" value="1"/>
</dbReference>
<dbReference type="GO" id="GO:0005946">
    <property type="term" value="C:alpha,alpha-trehalose-phosphate synthase complex (UDP-forming)"/>
    <property type="evidence" value="ECO:0007669"/>
    <property type="project" value="TreeGrafter"/>
</dbReference>
<dbReference type="GO" id="GO:0003825">
    <property type="term" value="F:alpha,alpha-trehalose-phosphate synthase (UDP-forming) activity"/>
    <property type="evidence" value="ECO:0007669"/>
    <property type="project" value="TreeGrafter"/>
</dbReference>
<dbReference type="STRING" id="1441469.A0A225AC74"/>
<dbReference type="Gene3D" id="3.40.50.2000">
    <property type="entry name" value="Glycogen Phosphorylase B"/>
    <property type="match status" value="2"/>
</dbReference>
<dbReference type="CDD" id="cd03788">
    <property type="entry name" value="GT20_TPS"/>
    <property type="match status" value="1"/>
</dbReference>
<dbReference type="GeneID" id="31007919"/>
<evidence type="ECO:0000313" key="3">
    <source>
        <dbReference type="Proteomes" id="UP000214365"/>
    </source>
</evidence>
<keyword evidence="3" id="KW-1185">Reference proteome</keyword>
<gene>
    <name evidence="2" type="ORF">UA08_08163</name>
</gene>
<dbReference type="PANTHER" id="PTHR10788:SF15">
    <property type="entry name" value="TREHALOSE SYNTHASE COMPLEX REGULATORY SUBUNIT TPS3-RELATED"/>
    <property type="match status" value="1"/>
</dbReference>
<dbReference type="OrthoDB" id="755951at2759"/>
<dbReference type="InterPro" id="IPR001830">
    <property type="entry name" value="Glyco_trans_20"/>
</dbReference>
<proteinExistence type="predicted"/>
<name>A0A225AC74_TALAT</name>
<evidence type="ECO:0000313" key="2">
    <source>
        <dbReference type="EMBL" id="OKL56443.1"/>
    </source>
</evidence>
<dbReference type="Proteomes" id="UP000214365">
    <property type="component" value="Unassembled WGS sequence"/>
</dbReference>
<dbReference type="EMBL" id="LFMY01000014">
    <property type="protein sequence ID" value="OKL56443.1"/>
    <property type="molecule type" value="Genomic_DNA"/>
</dbReference>
<dbReference type="Pfam" id="PF02358">
    <property type="entry name" value="Trehalose_PPase"/>
    <property type="match status" value="1"/>
</dbReference>
<evidence type="ECO:0000256" key="1">
    <source>
        <dbReference type="SAM" id="MobiDB-lite"/>
    </source>
</evidence>
<dbReference type="GO" id="GO:0005829">
    <property type="term" value="C:cytosol"/>
    <property type="evidence" value="ECO:0007669"/>
    <property type="project" value="TreeGrafter"/>
</dbReference>
<accession>A0A225AC74</accession>
<dbReference type="PANTHER" id="PTHR10788">
    <property type="entry name" value="TREHALOSE-6-PHOSPHATE SYNTHASE"/>
    <property type="match status" value="1"/>
</dbReference>
<dbReference type="InterPro" id="IPR036412">
    <property type="entry name" value="HAD-like_sf"/>
</dbReference>
<feature type="compositionally biased region" description="Polar residues" evidence="1">
    <location>
        <begin position="91"/>
        <end position="101"/>
    </location>
</feature>
<dbReference type="GO" id="GO:0004805">
    <property type="term" value="F:trehalose-phosphatase activity"/>
    <property type="evidence" value="ECO:0007669"/>
    <property type="project" value="TreeGrafter"/>
</dbReference>
<feature type="region of interest" description="Disordered" evidence="1">
    <location>
        <begin position="27"/>
        <end position="59"/>
    </location>
</feature>
<dbReference type="RefSeq" id="XP_020116564.1">
    <property type="nucleotide sequence ID" value="XM_020263056.1"/>
</dbReference>
<feature type="region of interest" description="Disordered" evidence="1">
    <location>
        <begin position="74"/>
        <end position="114"/>
    </location>
</feature>